<evidence type="ECO:0000256" key="2">
    <source>
        <dbReference type="ARBA" id="ARBA00023008"/>
    </source>
</evidence>
<keyword evidence="6" id="KW-0812">Transmembrane</keyword>
<dbReference type="Pfam" id="PF07732">
    <property type="entry name" value="Cu-oxidase_3"/>
    <property type="match status" value="1"/>
</dbReference>
<dbReference type="Pfam" id="PF07731">
    <property type="entry name" value="Cu-oxidase_2"/>
    <property type="match status" value="1"/>
</dbReference>
<dbReference type="InterPro" id="IPR011707">
    <property type="entry name" value="Cu-oxidase-like_N"/>
</dbReference>
<dbReference type="InterPro" id="IPR001117">
    <property type="entry name" value="Cu-oxidase_2nd"/>
</dbReference>
<proteinExistence type="inferred from homology"/>
<dbReference type="InterPro" id="IPR045087">
    <property type="entry name" value="Cu-oxidase_fam"/>
</dbReference>
<feature type="domain" description="Plastocyanin-like" evidence="9">
    <location>
        <begin position="107"/>
        <end position="155"/>
    </location>
</feature>
<gene>
    <name evidence="10" type="ORF">MVEN_02327800</name>
</gene>
<evidence type="ECO:0000256" key="6">
    <source>
        <dbReference type="SAM" id="Phobius"/>
    </source>
</evidence>
<dbReference type="GO" id="GO:0005507">
    <property type="term" value="F:copper ion binding"/>
    <property type="evidence" value="ECO:0007669"/>
    <property type="project" value="InterPro"/>
</dbReference>
<dbReference type="EMBL" id="JACAZI010000028">
    <property type="protein sequence ID" value="KAF7333714.1"/>
    <property type="molecule type" value="Genomic_DNA"/>
</dbReference>
<sequence length="703" mass="78004">MPDPWPDTAPHDDEQALLMAGPDSPQDARQDRWTTRKPPRRKRASALSLLTALFLPFVFLLWMTFWTPPDHPGSESHESDAFPLNPKFDKSASPKTRIYRWTVSVVPVPGANRKITVVNGRSPGPMIEANVHDRILVYVTNGLQNEGTYVFWMSIFSLLLHSCKIYPRSIHWFASHHFPSCVTYRSTGTASRSPIRHGTTAPQACHSVPSHRVQPFFIILHLGDGRGQLGGTGTAMQHTDGLFGPLIVHSPTEGHGQDYAAEHVLTLSDVLMTPANDLLKVYMVAHSMETTPEPVPDSVSINGRGGGPHADNAHHARASHILTAARRQETHGVEDNPGYPSPSGAPLDEKGYFEVKAKVWTTTRLRLIHAGTFAPLRVSIDGHALTIIEADGSAVEPVRVRDLVLQPAQRYSVLITRNKGEGNRIDEFWIRAKMVEDKFAYENPNLLPEARAILRYPSTSLPPSLSKPLPKTEPGPSSSSAMNAADWWQLPQFDEWVLRSPSSSSDSNNPALPSTNVLTIPWIFSIQRTHDLNWRSFVNGTSWEIPPMGEATLVKDTAGIYRGEGGPGVNVWPGDQLIATLEYNQTIDFVITNLDDGDHPFHLHGYAPWLLGTGRGRYKATNAHLNTVNPLRRDTFTVSSRSWAVVRIVADNPGYWAFHCHIAWHMMGGGFFQIAVPSAVAERATPRPELPDDIVEQCKMWNL</sequence>
<keyword evidence="2" id="KW-0186">Copper</keyword>
<dbReference type="GO" id="GO:0016491">
    <property type="term" value="F:oxidoreductase activity"/>
    <property type="evidence" value="ECO:0007669"/>
    <property type="project" value="InterPro"/>
</dbReference>
<evidence type="ECO:0000256" key="3">
    <source>
        <dbReference type="ARBA" id="ARBA00023157"/>
    </source>
</evidence>
<keyword evidence="4" id="KW-0325">Glycoprotein</keyword>
<keyword evidence="3" id="KW-1015">Disulfide bond</keyword>
<protein>
    <submittedName>
        <fullName evidence="10">Multicopper oxidase</fullName>
    </submittedName>
</protein>
<dbReference type="Gene3D" id="2.60.40.420">
    <property type="entry name" value="Cupredoxins - blue copper proteins"/>
    <property type="match status" value="3"/>
</dbReference>
<dbReference type="AlphaFoldDB" id="A0A8H7CDM5"/>
<comment type="similarity">
    <text evidence="1">Belongs to the multicopper oxidase family.</text>
</comment>
<accession>A0A8H7CDM5</accession>
<feature type="domain" description="Plastocyanin-like" evidence="8">
    <location>
        <begin position="570"/>
        <end position="677"/>
    </location>
</feature>
<evidence type="ECO:0000313" key="11">
    <source>
        <dbReference type="Proteomes" id="UP000620124"/>
    </source>
</evidence>
<dbReference type="OrthoDB" id="2121828at2759"/>
<keyword evidence="11" id="KW-1185">Reference proteome</keyword>
<reference evidence="10" key="1">
    <citation type="submission" date="2020-05" db="EMBL/GenBank/DDBJ databases">
        <title>Mycena genomes resolve the evolution of fungal bioluminescence.</title>
        <authorList>
            <person name="Tsai I.J."/>
        </authorList>
    </citation>
    <scope>NUCLEOTIDE SEQUENCE</scope>
    <source>
        <strain evidence="10">CCC161011</strain>
    </source>
</reference>
<organism evidence="10 11">
    <name type="scientific">Mycena venus</name>
    <dbReference type="NCBI Taxonomy" id="2733690"/>
    <lineage>
        <taxon>Eukaryota</taxon>
        <taxon>Fungi</taxon>
        <taxon>Dikarya</taxon>
        <taxon>Basidiomycota</taxon>
        <taxon>Agaricomycotina</taxon>
        <taxon>Agaricomycetes</taxon>
        <taxon>Agaricomycetidae</taxon>
        <taxon>Agaricales</taxon>
        <taxon>Marasmiineae</taxon>
        <taxon>Mycenaceae</taxon>
        <taxon>Mycena</taxon>
    </lineage>
</organism>
<feature type="region of interest" description="Disordered" evidence="5">
    <location>
        <begin position="1"/>
        <end position="41"/>
    </location>
</feature>
<name>A0A8H7CDM5_9AGAR</name>
<feature type="domain" description="Plastocyanin-like" evidence="7">
    <location>
        <begin position="262"/>
        <end position="456"/>
    </location>
</feature>
<dbReference type="Proteomes" id="UP000620124">
    <property type="component" value="Unassembled WGS sequence"/>
</dbReference>
<feature type="region of interest" description="Disordered" evidence="5">
    <location>
        <begin position="462"/>
        <end position="482"/>
    </location>
</feature>
<evidence type="ECO:0000313" key="10">
    <source>
        <dbReference type="EMBL" id="KAF7333714.1"/>
    </source>
</evidence>
<keyword evidence="6" id="KW-0472">Membrane</keyword>
<evidence type="ECO:0000259" key="9">
    <source>
        <dbReference type="Pfam" id="PF07732"/>
    </source>
</evidence>
<dbReference type="InterPro" id="IPR008972">
    <property type="entry name" value="Cupredoxin"/>
</dbReference>
<evidence type="ECO:0000256" key="5">
    <source>
        <dbReference type="SAM" id="MobiDB-lite"/>
    </source>
</evidence>
<evidence type="ECO:0000259" key="8">
    <source>
        <dbReference type="Pfam" id="PF07731"/>
    </source>
</evidence>
<keyword evidence="6" id="KW-1133">Transmembrane helix</keyword>
<dbReference type="PANTHER" id="PTHR11709">
    <property type="entry name" value="MULTI-COPPER OXIDASE"/>
    <property type="match status" value="1"/>
</dbReference>
<feature type="region of interest" description="Disordered" evidence="5">
    <location>
        <begin position="328"/>
        <end position="347"/>
    </location>
</feature>
<dbReference type="Pfam" id="PF00394">
    <property type="entry name" value="Cu-oxidase"/>
    <property type="match status" value="1"/>
</dbReference>
<comment type="caution">
    <text evidence="10">The sequence shown here is derived from an EMBL/GenBank/DDBJ whole genome shotgun (WGS) entry which is preliminary data.</text>
</comment>
<dbReference type="InterPro" id="IPR011706">
    <property type="entry name" value="Cu-oxidase_C"/>
</dbReference>
<evidence type="ECO:0000256" key="4">
    <source>
        <dbReference type="ARBA" id="ARBA00023180"/>
    </source>
</evidence>
<dbReference type="CDD" id="cd13910">
    <property type="entry name" value="CuRO_3_MCO_like_4"/>
    <property type="match status" value="1"/>
</dbReference>
<evidence type="ECO:0000259" key="7">
    <source>
        <dbReference type="Pfam" id="PF00394"/>
    </source>
</evidence>
<feature type="transmembrane region" description="Helical" evidence="6">
    <location>
        <begin position="46"/>
        <end position="66"/>
    </location>
</feature>
<dbReference type="SUPFAM" id="SSF49503">
    <property type="entry name" value="Cupredoxins"/>
    <property type="match status" value="3"/>
</dbReference>
<dbReference type="PANTHER" id="PTHR11709:SF414">
    <property type="entry name" value="ADR239WP"/>
    <property type="match status" value="1"/>
</dbReference>
<evidence type="ECO:0000256" key="1">
    <source>
        <dbReference type="ARBA" id="ARBA00010609"/>
    </source>
</evidence>